<gene>
    <name evidence="3" type="ORF">CHU95_14485</name>
</gene>
<keyword evidence="4" id="KW-1185">Reference proteome</keyword>
<dbReference type="AlphaFoldDB" id="A0A255YY10"/>
<protein>
    <recommendedName>
        <fullName evidence="5">DUF3035 domain-containing protein</fullName>
    </recommendedName>
</protein>
<feature type="compositionally biased region" description="Pro residues" evidence="1">
    <location>
        <begin position="132"/>
        <end position="149"/>
    </location>
</feature>
<keyword evidence="2" id="KW-0732">Signal</keyword>
<evidence type="ECO:0000256" key="2">
    <source>
        <dbReference type="SAM" id="SignalP"/>
    </source>
</evidence>
<dbReference type="EMBL" id="NOXU01000030">
    <property type="protein sequence ID" value="OYQ33584.1"/>
    <property type="molecule type" value="Genomic_DNA"/>
</dbReference>
<evidence type="ECO:0008006" key="5">
    <source>
        <dbReference type="Google" id="ProtNLM"/>
    </source>
</evidence>
<feature type="compositionally biased region" description="Basic and acidic residues" evidence="1">
    <location>
        <begin position="114"/>
        <end position="127"/>
    </location>
</feature>
<feature type="signal peptide" evidence="2">
    <location>
        <begin position="1"/>
        <end position="25"/>
    </location>
</feature>
<feature type="compositionally biased region" description="Low complexity" evidence="1">
    <location>
        <begin position="102"/>
        <end position="113"/>
    </location>
</feature>
<comment type="caution">
    <text evidence="3">The sequence shown here is derived from an EMBL/GenBank/DDBJ whole genome shotgun (WGS) entry which is preliminary data.</text>
</comment>
<feature type="chain" id="PRO_5013350244" description="DUF3035 domain-containing protein" evidence="2">
    <location>
        <begin position="26"/>
        <end position="149"/>
    </location>
</feature>
<dbReference type="Proteomes" id="UP000216998">
    <property type="component" value="Unassembled WGS sequence"/>
</dbReference>
<sequence length="149" mass="15762">MIFTDAYVSPRHLRLMAVMTMLALAGCAQLPVPDIVFDDGPAPALATEITDADPIKALTGVRPIRRADPTLQGEANLGSVPPRPEAFSSPIERQAMIDRLQADQAEGEAAGDALRARSTDPRGRAEDVPDVPDAPPPVPQALPRPPEGS</sequence>
<feature type="region of interest" description="Disordered" evidence="1">
    <location>
        <begin position="64"/>
        <end position="149"/>
    </location>
</feature>
<reference evidence="3 4" key="1">
    <citation type="submission" date="2017-07" db="EMBL/GenBank/DDBJ databases">
        <title>Niveispirillum cyanobacteriorum sp. nov., isolated from cyanobacterial aggregates in a eutrophic lake.</title>
        <authorList>
            <person name="Cai H."/>
        </authorList>
    </citation>
    <scope>NUCLEOTIDE SEQUENCE [LARGE SCALE GENOMIC DNA]</scope>
    <source>
        <strain evidence="4">TH1-14</strain>
    </source>
</reference>
<evidence type="ECO:0000256" key="1">
    <source>
        <dbReference type="SAM" id="MobiDB-lite"/>
    </source>
</evidence>
<organism evidence="3 4">
    <name type="scientific">Niveispirillum lacus</name>
    <dbReference type="NCBI Taxonomy" id="1981099"/>
    <lineage>
        <taxon>Bacteria</taxon>
        <taxon>Pseudomonadati</taxon>
        <taxon>Pseudomonadota</taxon>
        <taxon>Alphaproteobacteria</taxon>
        <taxon>Rhodospirillales</taxon>
        <taxon>Azospirillaceae</taxon>
        <taxon>Niveispirillum</taxon>
    </lineage>
</organism>
<evidence type="ECO:0000313" key="3">
    <source>
        <dbReference type="EMBL" id="OYQ33584.1"/>
    </source>
</evidence>
<evidence type="ECO:0000313" key="4">
    <source>
        <dbReference type="Proteomes" id="UP000216998"/>
    </source>
</evidence>
<accession>A0A255YY10</accession>
<proteinExistence type="predicted"/>
<name>A0A255YY10_9PROT</name>